<dbReference type="InterPro" id="IPR006442">
    <property type="entry name" value="Antitoxin_Phd/YefM"/>
</dbReference>
<sequence length="108" mass="11971">MDLLMARIRAFGGGMQTLPISKVKDRLSEFVDAVSLTHEQVTITKNGFPVAVLIGADEWNSLQETLFWLSRPGTLAAVAQARQELVDGRTIGEDEIRAEFNVPRRSSK</sequence>
<evidence type="ECO:0000256" key="1">
    <source>
        <dbReference type="ARBA" id="ARBA00009981"/>
    </source>
</evidence>
<evidence type="ECO:0000256" key="2">
    <source>
        <dbReference type="RuleBase" id="RU362080"/>
    </source>
</evidence>
<comment type="similarity">
    <text evidence="1 2">Belongs to the phD/YefM antitoxin family.</text>
</comment>
<protein>
    <recommendedName>
        <fullName evidence="2">Antitoxin</fullName>
    </recommendedName>
</protein>
<dbReference type="Gene3D" id="3.40.1620.10">
    <property type="entry name" value="YefM-like domain"/>
    <property type="match status" value="1"/>
</dbReference>
<dbReference type="PANTHER" id="PTHR33713:SF10">
    <property type="entry name" value="ANTITOXIN YAFN"/>
    <property type="match status" value="1"/>
</dbReference>
<gene>
    <name evidence="3" type="ORF">SAMN05216274_10457</name>
</gene>
<dbReference type="Pfam" id="PF02604">
    <property type="entry name" value="PhdYeFM_antitox"/>
    <property type="match status" value="1"/>
</dbReference>
<organism evidence="3 4">
    <name type="scientific">Cryobacterium levicorallinum</name>
    <dbReference type="NCBI Taxonomy" id="995038"/>
    <lineage>
        <taxon>Bacteria</taxon>
        <taxon>Bacillati</taxon>
        <taxon>Actinomycetota</taxon>
        <taxon>Actinomycetes</taxon>
        <taxon>Micrococcales</taxon>
        <taxon>Microbacteriaceae</taxon>
        <taxon>Cryobacterium</taxon>
    </lineage>
</organism>
<dbReference type="InterPro" id="IPR051405">
    <property type="entry name" value="phD/YefM_antitoxin"/>
</dbReference>
<dbReference type="PANTHER" id="PTHR33713">
    <property type="entry name" value="ANTITOXIN YAFN-RELATED"/>
    <property type="match status" value="1"/>
</dbReference>
<dbReference type="InterPro" id="IPR036165">
    <property type="entry name" value="YefM-like_sf"/>
</dbReference>
<accession>A0ABY1EBK0</accession>
<comment type="caution">
    <text evidence="3">The sequence shown here is derived from an EMBL/GenBank/DDBJ whole genome shotgun (WGS) entry which is preliminary data.</text>
</comment>
<proteinExistence type="inferred from homology"/>
<comment type="function">
    <text evidence="2">Antitoxin component of a type II toxin-antitoxin (TA) system.</text>
</comment>
<dbReference type="EMBL" id="FOPW01000004">
    <property type="protein sequence ID" value="SFH37411.1"/>
    <property type="molecule type" value="Genomic_DNA"/>
</dbReference>
<keyword evidence="4" id="KW-1185">Reference proteome</keyword>
<evidence type="ECO:0000313" key="4">
    <source>
        <dbReference type="Proteomes" id="UP000199681"/>
    </source>
</evidence>
<reference evidence="3 4" key="1">
    <citation type="submission" date="2016-10" db="EMBL/GenBank/DDBJ databases">
        <authorList>
            <person name="Varghese N."/>
            <person name="Submissions S."/>
        </authorList>
    </citation>
    <scope>NUCLEOTIDE SEQUENCE [LARGE SCALE GENOMIC DNA]</scope>
    <source>
        <strain evidence="3 4">GMCC 1.11211</strain>
    </source>
</reference>
<dbReference type="NCBIfam" id="TIGR01552">
    <property type="entry name" value="phd_fam"/>
    <property type="match status" value="1"/>
</dbReference>
<dbReference type="Proteomes" id="UP000199681">
    <property type="component" value="Unassembled WGS sequence"/>
</dbReference>
<name>A0ABY1EBK0_9MICO</name>
<dbReference type="SUPFAM" id="SSF143120">
    <property type="entry name" value="YefM-like"/>
    <property type="match status" value="1"/>
</dbReference>
<dbReference type="Gene3D" id="1.10.1220.170">
    <property type="match status" value="1"/>
</dbReference>
<evidence type="ECO:0000313" key="3">
    <source>
        <dbReference type="EMBL" id="SFH37411.1"/>
    </source>
</evidence>